<sequence>MLKACSVPTMQLHADYDTETKNSHYPPLGDLRIQRFFDGRPKIQKTALKRYFKKKLPSGIFSGKTQPELSIYLQTTMRTIGQENGSNAPHSTQHYVITGIIQSIQVSKKPGVAKELMDPNAQYIPYIGASHYHVQVKFKAELRQAGLIILTIPVSINLFEITASHLTVQQDSDKMAYLLKKAINQAIKTMYKKLHQQLPQQSTMTSIKKLSQINRLHP</sequence>
<keyword evidence="2" id="KW-1185">Reference proteome</keyword>
<name>A0A9Q6LSI5_PISSA</name>
<dbReference type="EMBL" id="CP038908">
    <property type="protein sequence ID" value="QGO05921.1"/>
    <property type="molecule type" value="Genomic_DNA"/>
</dbReference>
<evidence type="ECO:0000313" key="1">
    <source>
        <dbReference type="EMBL" id="QGO05921.1"/>
    </source>
</evidence>
<proteinExistence type="predicted"/>
<organism evidence="1 2">
    <name type="scientific">Piscirickettsia salmonis</name>
    <dbReference type="NCBI Taxonomy" id="1238"/>
    <lineage>
        <taxon>Bacteria</taxon>
        <taxon>Pseudomonadati</taxon>
        <taxon>Pseudomonadota</taxon>
        <taxon>Gammaproteobacteria</taxon>
        <taxon>Thiotrichales</taxon>
        <taxon>Piscirickettsiaceae</taxon>
        <taxon>Piscirickettsia</taxon>
    </lineage>
</organism>
<evidence type="ECO:0000313" key="2">
    <source>
        <dbReference type="Proteomes" id="UP000422232"/>
    </source>
</evidence>
<gene>
    <name evidence="1" type="ORF">Psal009_01818</name>
</gene>
<dbReference type="Proteomes" id="UP000422232">
    <property type="component" value="Chromosome"/>
</dbReference>
<reference evidence="1 2" key="1">
    <citation type="submission" date="2019-04" db="EMBL/GenBank/DDBJ databases">
        <title>Complete genome sequencing of Piscirickettsia salmonis strain Psal-009.</title>
        <authorList>
            <person name="Schober I."/>
            <person name="Bunk B."/>
            <person name="Sproer C."/>
            <person name="Carril G.P."/>
            <person name="Riedel T."/>
            <person name="Flores-Herrera P.A."/>
            <person name="Nourdin-Galindo G."/>
            <person name="Marshall S.H."/>
            <person name="Overmann J."/>
        </authorList>
    </citation>
    <scope>NUCLEOTIDE SEQUENCE [LARGE SCALE GENOMIC DNA]</scope>
    <source>
        <strain evidence="1 2">Psal-009</strain>
    </source>
</reference>
<dbReference type="RefSeq" id="WP_016211486.1">
    <property type="nucleotide sequence ID" value="NZ_PDFD01000264.1"/>
</dbReference>
<dbReference type="AlphaFoldDB" id="A0A9Q6LSI5"/>
<protein>
    <submittedName>
        <fullName evidence="1">Uncharacterized protein</fullName>
    </submittedName>
</protein>
<accession>A0A9Q6LSI5</accession>